<reference evidence="2" key="1">
    <citation type="submission" date="2022-12" db="EMBL/GenBank/DDBJ databases">
        <authorList>
            <person name="Wang J."/>
        </authorList>
    </citation>
    <scope>NUCLEOTIDE SEQUENCE</scope>
    <source>
        <strain evidence="2">HY-45-18</strain>
    </source>
</reference>
<comment type="caution">
    <text evidence="2">The sequence shown here is derived from an EMBL/GenBank/DDBJ whole genome shotgun (WGS) entry which is preliminary data.</text>
</comment>
<dbReference type="EMBL" id="JAPQER010000002">
    <property type="protein sequence ID" value="MCY6483883.1"/>
    <property type="molecule type" value="Genomic_DNA"/>
</dbReference>
<keyword evidence="1" id="KW-0175">Coiled coil</keyword>
<sequence>MNNTNINSNTDNTIKTDKNADRISGKILPKDKEFFIKLKEDKDLTTSEVFNKLIDAYRSANKDNSTLDVSSDLKDLKTLFDNVFSIINKIVANTQISLIETKNSNINELENFKKQSMGYNEEIKILKTKILNESDKVKELKESLDKFSKENKELIKKNNELEKQNARATKEALNLYNQVDEAKSKLSDFNKILGENKNLDKAVTKFEIENKNFKLENEKLLDKNENLNSELKTILQTLDALKEKNSKNLIDFEKQNVGLQKEFNEKLNNEINNMLKENSEKILEIEKEKLVLMTENKNLENKILKLVKDS</sequence>
<organism evidence="2 3">
    <name type="scientific">Clostridium aestuarii</name>
    <dbReference type="NCBI Taxonomy" id="338193"/>
    <lineage>
        <taxon>Bacteria</taxon>
        <taxon>Bacillati</taxon>
        <taxon>Bacillota</taxon>
        <taxon>Clostridia</taxon>
        <taxon>Eubacteriales</taxon>
        <taxon>Clostridiaceae</taxon>
        <taxon>Clostridium</taxon>
    </lineage>
</organism>
<name>A0ABT4CY14_9CLOT</name>
<dbReference type="RefSeq" id="WP_268040157.1">
    <property type="nucleotide sequence ID" value="NZ_JAPQER010000002.1"/>
</dbReference>
<proteinExistence type="predicted"/>
<keyword evidence="3" id="KW-1185">Reference proteome</keyword>
<dbReference type="Proteomes" id="UP001078443">
    <property type="component" value="Unassembled WGS sequence"/>
</dbReference>
<accession>A0ABT4CY14</accession>
<evidence type="ECO:0000313" key="3">
    <source>
        <dbReference type="Proteomes" id="UP001078443"/>
    </source>
</evidence>
<evidence type="ECO:0000313" key="2">
    <source>
        <dbReference type="EMBL" id="MCY6483883.1"/>
    </source>
</evidence>
<protein>
    <submittedName>
        <fullName evidence="2">Uncharacterized protein</fullName>
    </submittedName>
</protein>
<feature type="coiled-coil region" evidence="1">
    <location>
        <begin position="109"/>
        <end position="302"/>
    </location>
</feature>
<gene>
    <name evidence="2" type="ORF">OW763_05910</name>
</gene>
<evidence type="ECO:0000256" key="1">
    <source>
        <dbReference type="SAM" id="Coils"/>
    </source>
</evidence>